<dbReference type="RefSeq" id="WP_131476175.1">
    <property type="nucleotide sequence ID" value="NZ_SJPE01000009.1"/>
</dbReference>
<proteinExistence type="predicted"/>
<dbReference type="EMBL" id="SJPE01000009">
    <property type="protein sequence ID" value="TBX68331.1"/>
    <property type="molecule type" value="Genomic_DNA"/>
</dbReference>
<gene>
    <name evidence="2" type="ORF">EZL74_08450</name>
</gene>
<keyword evidence="3" id="KW-1185">Reference proteome</keyword>
<evidence type="ECO:0000313" key="3">
    <source>
        <dbReference type="Proteomes" id="UP000293300"/>
    </source>
</evidence>
<comment type="caution">
    <text evidence="2">The sequence shown here is derived from an EMBL/GenBank/DDBJ whole genome shotgun (WGS) entry which is preliminary data.</text>
</comment>
<name>A0A4Q9Z3E0_9FLAO</name>
<evidence type="ECO:0000313" key="2">
    <source>
        <dbReference type="EMBL" id="TBX68331.1"/>
    </source>
</evidence>
<keyword evidence="1" id="KW-0812">Transmembrane</keyword>
<dbReference type="AlphaFoldDB" id="A0A4Q9Z3E0"/>
<protein>
    <submittedName>
        <fullName evidence="2">Uncharacterized protein</fullName>
    </submittedName>
</protein>
<keyword evidence="1" id="KW-0472">Membrane</keyword>
<dbReference type="Proteomes" id="UP000293300">
    <property type="component" value="Unassembled WGS sequence"/>
</dbReference>
<reference evidence="2 3" key="1">
    <citation type="submission" date="2019-02" db="EMBL/GenBank/DDBJ databases">
        <title>Flavobacterium sp. RD-2-33 isolated from forest soil.</title>
        <authorList>
            <person name="Chaudhary D.K."/>
        </authorList>
    </citation>
    <scope>NUCLEOTIDE SEQUENCE [LARGE SCALE GENOMIC DNA]</scope>
    <source>
        <strain evidence="2 3">RD-2-33</strain>
    </source>
</reference>
<evidence type="ECO:0000256" key="1">
    <source>
        <dbReference type="SAM" id="Phobius"/>
    </source>
</evidence>
<accession>A0A4Q9Z3E0</accession>
<organism evidence="2 3">
    <name type="scientific">Flavobacterium silvisoli</name>
    <dbReference type="NCBI Taxonomy" id="2529433"/>
    <lineage>
        <taxon>Bacteria</taxon>
        <taxon>Pseudomonadati</taxon>
        <taxon>Bacteroidota</taxon>
        <taxon>Flavobacteriia</taxon>
        <taxon>Flavobacteriales</taxon>
        <taxon>Flavobacteriaceae</taxon>
        <taxon>Flavobacterium</taxon>
    </lineage>
</organism>
<keyword evidence="1" id="KW-1133">Transmembrane helix</keyword>
<sequence>MNVIKRVNAPTPKFFRVLRTIGLVLTAVGGSLLAAPVALPVAVLTAGGYLTVAGGVMTAVSQLTIAEEEDDLQ</sequence>
<feature type="transmembrane region" description="Helical" evidence="1">
    <location>
        <begin position="21"/>
        <end position="43"/>
    </location>
</feature>